<sequence length="99" mass="11405">MDGRTRESPTYEETYTGHKEKWSTSETGLLVDTCLTGHVVYRLFARCHLCVSQVGLIPENHLHNDRKRGDDGDPRFYNDGTQTQMGICTYHDKGYHISR</sequence>
<accession>A0AAW1KQU9</accession>
<dbReference type="EMBL" id="JASPKY010000194">
    <property type="protein sequence ID" value="KAK9721831.1"/>
    <property type="molecule type" value="Genomic_DNA"/>
</dbReference>
<gene>
    <name evidence="2" type="ORF">QE152_g19991</name>
</gene>
<reference evidence="2 3" key="1">
    <citation type="journal article" date="2024" name="BMC Genomics">
        <title>De novo assembly and annotation of Popillia japonica's genome with initial clues to its potential as an invasive pest.</title>
        <authorList>
            <person name="Cucini C."/>
            <person name="Boschi S."/>
            <person name="Funari R."/>
            <person name="Cardaioli E."/>
            <person name="Iannotti N."/>
            <person name="Marturano G."/>
            <person name="Paoli F."/>
            <person name="Bruttini M."/>
            <person name="Carapelli A."/>
            <person name="Frati F."/>
            <person name="Nardi F."/>
        </authorList>
    </citation>
    <scope>NUCLEOTIDE SEQUENCE [LARGE SCALE GENOMIC DNA]</scope>
    <source>
        <strain evidence="2">DMR45628</strain>
    </source>
</reference>
<name>A0AAW1KQU9_POPJA</name>
<evidence type="ECO:0000313" key="3">
    <source>
        <dbReference type="Proteomes" id="UP001458880"/>
    </source>
</evidence>
<organism evidence="2 3">
    <name type="scientific">Popillia japonica</name>
    <name type="common">Japanese beetle</name>
    <dbReference type="NCBI Taxonomy" id="7064"/>
    <lineage>
        <taxon>Eukaryota</taxon>
        <taxon>Metazoa</taxon>
        <taxon>Ecdysozoa</taxon>
        <taxon>Arthropoda</taxon>
        <taxon>Hexapoda</taxon>
        <taxon>Insecta</taxon>
        <taxon>Pterygota</taxon>
        <taxon>Neoptera</taxon>
        <taxon>Endopterygota</taxon>
        <taxon>Coleoptera</taxon>
        <taxon>Polyphaga</taxon>
        <taxon>Scarabaeiformia</taxon>
        <taxon>Scarabaeidae</taxon>
        <taxon>Rutelinae</taxon>
        <taxon>Popillia</taxon>
    </lineage>
</organism>
<dbReference type="Proteomes" id="UP001458880">
    <property type="component" value="Unassembled WGS sequence"/>
</dbReference>
<dbReference type="AlphaFoldDB" id="A0AAW1KQU9"/>
<feature type="compositionally biased region" description="Basic and acidic residues" evidence="1">
    <location>
        <begin position="61"/>
        <end position="76"/>
    </location>
</feature>
<evidence type="ECO:0000313" key="2">
    <source>
        <dbReference type="EMBL" id="KAK9721831.1"/>
    </source>
</evidence>
<protein>
    <submittedName>
        <fullName evidence="2">Uncharacterized protein</fullName>
    </submittedName>
</protein>
<proteinExistence type="predicted"/>
<keyword evidence="3" id="KW-1185">Reference proteome</keyword>
<comment type="caution">
    <text evidence="2">The sequence shown here is derived from an EMBL/GenBank/DDBJ whole genome shotgun (WGS) entry which is preliminary data.</text>
</comment>
<evidence type="ECO:0000256" key="1">
    <source>
        <dbReference type="SAM" id="MobiDB-lite"/>
    </source>
</evidence>
<feature type="region of interest" description="Disordered" evidence="1">
    <location>
        <begin position="61"/>
        <end position="80"/>
    </location>
</feature>